<dbReference type="PANTHER" id="PTHR47186">
    <property type="entry name" value="LEUCINE-RICH REPEAT-CONTAINING PROTEIN 57"/>
    <property type="match status" value="1"/>
</dbReference>
<dbReference type="PANTHER" id="PTHR47186:SF3">
    <property type="entry name" value="OS09G0267800 PROTEIN"/>
    <property type="match status" value="1"/>
</dbReference>
<reference evidence="1 2" key="1">
    <citation type="submission" date="2015-07" db="EMBL/GenBank/DDBJ databases">
        <title>High-quality genome of monoxenous trypanosomatid Leptomonas pyrrhocoris.</title>
        <authorList>
            <person name="Flegontov P."/>
            <person name="Butenko A."/>
            <person name="Firsov S."/>
            <person name="Vlcek C."/>
            <person name="Logacheva M.D."/>
            <person name="Field M."/>
            <person name="Filatov D."/>
            <person name="Flegontova O."/>
            <person name="Gerasimov E."/>
            <person name="Jackson A.P."/>
            <person name="Kelly S."/>
            <person name="Opperdoes F."/>
            <person name="O'Reilly A."/>
            <person name="Votypka J."/>
            <person name="Yurchenko V."/>
            <person name="Lukes J."/>
        </authorList>
    </citation>
    <scope>NUCLEOTIDE SEQUENCE [LARGE SCALE GENOMIC DNA]</scope>
    <source>
        <strain evidence="1">H10</strain>
    </source>
</reference>
<proteinExistence type="predicted"/>
<dbReference type="OrthoDB" id="264571at2759"/>
<dbReference type="InterPro" id="IPR032675">
    <property type="entry name" value="LRR_dom_sf"/>
</dbReference>
<dbReference type="Proteomes" id="UP000037923">
    <property type="component" value="Unassembled WGS sequence"/>
</dbReference>
<dbReference type="GeneID" id="26906288"/>
<comment type="caution">
    <text evidence="1">The sequence shown here is derived from an EMBL/GenBank/DDBJ whole genome shotgun (WGS) entry which is preliminary data.</text>
</comment>
<gene>
    <name evidence="1" type="ORF">ABB37_05998</name>
</gene>
<dbReference type="RefSeq" id="XP_015657373.1">
    <property type="nucleotide sequence ID" value="XM_015804239.1"/>
</dbReference>
<evidence type="ECO:0008006" key="3">
    <source>
        <dbReference type="Google" id="ProtNLM"/>
    </source>
</evidence>
<protein>
    <recommendedName>
        <fullName evidence="3">Leucine-rich repeat protein (LRRP)</fullName>
    </recommendedName>
</protein>
<dbReference type="OMA" id="AHPHLRY"/>
<dbReference type="VEuPathDB" id="TriTrypDB:LpyrH10_12_1760"/>
<keyword evidence="2" id="KW-1185">Reference proteome</keyword>
<dbReference type="SUPFAM" id="SSF52047">
    <property type="entry name" value="RNI-like"/>
    <property type="match status" value="1"/>
</dbReference>
<organism evidence="1 2">
    <name type="scientific">Leptomonas pyrrhocoris</name>
    <name type="common">Firebug parasite</name>
    <dbReference type="NCBI Taxonomy" id="157538"/>
    <lineage>
        <taxon>Eukaryota</taxon>
        <taxon>Discoba</taxon>
        <taxon>Euglenozoa</taxon>
        <taxon>Kinetoplastea</taxon>
        <taxon>Metakinetoplastina</taxon>
        <taxon>Trypanosomatida</taxon>
        <taxon>Trypanosomatidae</taxon>
        <taxon>Leishmaniinae</taxon>
        <taxon>Leptomonas</taxon>
    </lineage>
</organism>
<dbReference type="EMBL" id="LGTL01000012">
    <property type="protein sequence ID" value="KPA78934.1"/>
    <property type="molecule type" value="Genomic_DNA"/>
</dbReference>
<evidence type="ECO:0000313" key="1">
    <source>
        <dbReference type="EMBL" id="KPA78934.1"/>
    </source>
</evidence>
<name>A0A0N0DUH4_LEPPY</name>
<sequence length="592" mass="63931">MKSNKNCPRRRIPRAQLTDILQYTPHIPSICCAAAHPHLRYARETVAGTRADHIVHHRGNLYVCWDRTTSREYHNFTGVEGEMAADLKMMAWWLTRPFHDSGDPMILEVNVKKQTPSFSAAAAESTTSGLESVLRILTAPPYQQVDAGVSCLRSLILTPNRLEVTAAVRDLIGQLTHLEKLECFSHALALPLPAVPSAYVLKLRNLTSLTSITPLLPFSRLRKLSLCRCSELRSVAALAALPDLTEVRLANCRVLDLEGDYAACRHLTSFSMRWCGEVLHVGALATLPHLRELDCSYCGLREVGGLAGCAELRQLSLRGCQTVHELFSVNLTAAEGATATQAAAEAFDTTTSTSAATTPTLASPSLSMRGEAASLLHNSSSSAFEASRSAPVLPSTPMLGQLVELDVGESSLASLAGVTLRAPGLQHLTVRECKHLHSLSPLGGLPSLTSVDASFSGISELKGLSDSFSLEYVNLKNCSQLSSVAPLAKVSSLREVDLSVLHHNCIVCIDDPKDHVSSESAAAQRRRGELQVLSPPLRSIAADETQIDTAVMQRSNFGLWQHCISRKQAATLLSQSLNDVRTSVAGSTPSVW</sequence>
<dbReference type="Gene3D" id="3.80.10.10">
    <property type="entry name" value="Ribonuclease Inhibitor"/>
    <property type="match status" value="2"/>
</dbReference>
<dbReference type="AlphaFoldDB" id="A0A0N0DUH4"/>
<evidence type="ECO:0000313" key="2">
    <source>
        <dbReference type="Proteomes" id="UP000037923"/>
    </source>
</evidence>
<accession>A0A0N0DUH4</accession>